<feature type="region of interest" description="Disordered" evidence="1">
    <location>
        <begin position="1"/>
        <end position="21"/>
    </location>
</feature>
<comment type="caution">
    <text evidence="2">The sequence shown here is derived from an EMBL/GenBank/DDBJ whole genome shotgun (WGS) entry which is preliminary data.</text>
</comment>
<gene>
    <name evidence="2" type="ORF">FHS37_006078</name>
</gene>
<evidence type="ECO:0000313" key="3">
    <source>
        <dbReference type="Proteomes" id="UP000579523"/>
    </source>
</evidence>
<dbReference type="Proteomes" id="UP000579523">
    <property type="component" value="Unassembled WGS sequence"/>
</dbReference>
<evidence type="ECO:0000256" key="1">
    <source>
        <dbReference type="SAM" id="MobiDB-lite"/>
    </source>
</evidence>
<reference evidence="2 3" key="1">
    <citation type="submission" date="2020-08" db="EMBL/GenBank/DDBJ databases">
        <title>Genomic Encyclopedia of Type Strains, Phase III (KMG-III): the genomes of soil and plant-associated and newly described type strains.</title>
        <authorList>
            <person name="Whitman W."/>
        </authorList>
    </citation>
    <scope>NUCLEOTIDE SEQUENCE [LARGE SCALE GENOMIC DNA]</scope>
    <source>
        <strain evidence="2 3">CECT 3273</strain>
    </source>
</reference>
<accession>A0A7W7PVA8</accession>
<keyword evidence="3" id="KW-1185">Reference proteome</keyword>
<evidence type="ECO:0000313" key="2">
    <source>
        <dbReference type="EMBL" id="MBB4901986.1"/>
    </source>
</evidence>
<name>A0A7W7PVA8_9ACTN</name>
<sequence length="80" mass="8609">MGVEPANRAAGVLVSGQDRRTGTSQELPHLIEELLLLRVQLVDLVGRVAGQARQQRRREQQRAQGWAAPTIGSPGAVTVS</sequence>
<dbReference type="AlphaFoldDB" id="A0A7W7PVA8"/>
<proteinExistence type="predicted"/>
<dbReference type="RefSeq" id="WP_184826961.1">
    <property type="nucleotide sequence ID" value="NZ_BMTK01000018.1"/>
</dbReference>
<dbReference type="EMBL" id="JACHJI010000013">
    <property type="protein sequence ID" value="MBB4901986.1"/>
    <property type="molecule type" value="Genomic_DNA"/>
</dbReference>
<feature type="region of interest" description="Disordered" evidence="1">
    <location>
        <begin position="52"/>
        <end position="80"/>
    </location>
</feature>
<organism evidence="2 3">
    <name type="scientific">Streptomyces griseomycini</name>
    <dbReference type="NCBI Taxonomy" id="66895"/>
    <lineage>
        <taxon>Bacteria</taxon>
        <taxon>Bacillati</taxon>
        <taxon>Actinomycetota</taxon>
        <taxon>Actinomycetes</taxon>
        <taxon>Kitasatosporales</taxon>
        <taxon>Streptomycetaceae</taxon>
        <taxon>Streptomyces</taxon>
    </lineage>
</organism>
<protein>
    <submittedName>
        <fullName evidence="2">Uncharacterized protein</fullName>
    </submittedName>
</protein>